<organism evidence="10 11">
    <name type="scientific">Isoalcanivorax beigongshangi</name>
    <dbReference type="NCBI Taxonomy" id="3238810"/>
    <lineage>
        <taxon>Bacteria</taxon>
        <taxon>Pseudomonadati</taxon>
        <taxon>Pseudomonadota</taxon>
        <taxon>Gammaproteobacteria</taxon>
        <taxon>Oceanospirillales</taxon>
        <taxon>Alcanivoracaceae</taxon>
        <taxon>Isoalcanivorax</taxon>
    </lineage>
</organism>
<dbReference type="EMBL" id="JBGCUO010000001">
    <property type="protein sequence ID" value="MEY1662812.1"/>
    <property type="molecule type" value="Genomic_DNA"/>
</dbReference>
<evidence type="ECO:0000256" key="1">
    <source>
        <dbReference type="ARBA" id="ARBA00002265"/>
    </source>
</evidence>
<dbReference type="Proteomes" id="UP001562065">
    <property type="component" value="Unassembled WGS sequence"/>
</dbReference>
<comment type="subunit">
    <text evidence="8">Component of the lipopolysaccharide transport and assembly complex. The LptBFG transporter is composed of two ATP-binding proteins (LptB) and two transmembrane proteins (LptF and LptG).</text>
</comment>
<evidence type="ECO:0000313" key="10">
    <source>
        <dbReference type="EMBL" id="MEY1662812.1"/>
    </source>
</evidence>
<dbReference type="InterPro" id="IPR030923">
    <property type="entry name" value="LptG"/>
</dbReference>
<comment type="function">
    <text evidence="1">Part of the ABC transporter complex LptBFG involved in the translocation of lipopolysaccharide (LPS) from the inner membrane to the outer membrane.</text>
</comment>
<keyword evidence="6 9" id="KW-1133">Transmembrane helix</keyword>
<feature type="transmembrane region" description="Helical" evidence="9">
    <location>
        <begin position="332"/>
        <end position="350"/>
    </location>
</feature>
<sequence length="354" mass="39467">MRLLQGYIGRAVIMAALAVLGVIIALDCLFSFIAELEGLRGNYQALQALQFVFTTVPRRFHEYMPLAILLGTLIGLGVLANSGELTVIRAAGVSVGRVSWMVLRPVLLLLVIGMSVGEFISPYTEQMAQSNRAIAEGKGEALSSRYGFWHREGDEFIHVNVVQPNGVLYGVTRYRFNEDRTLAEAQFVERAIYQDEGYWFLEGVRGSALEPDRVEAYQRETDRWDTSLTPQLLALVVLDPERLAMRKLVEYSGYLSRQGLEAGEYLLSFWQKLFQPLATLGMVLIAISFIFGPLREVTMGLRLTAGIVAGMLFFYGQQFIGHLSLVFHVSPLMAALVPPLLCLVVGTVLLKRVR</sequence>
<comment type="caution">
    <text evidence="10">The sequence shown here is derived from an EMBL/GenBank/DDBJ whole genome shotgun (WGS) entry which is preliminary data.</text>
</comment>
<dbReference type="PANTHER" id="PTHR33529:SF2">
    <property type="entry name" value="LIPOPOLYSACCHARIDE EXPORT SYSTEM PERMEASE PROTEIN LPTG"/>
    <property type="match status" value="1"/>
</dbReference>
<accession>A0ABV4AJV6</accession>
<evidence type="ECO:0000256" key="5">
    <source>
        <dbReference type="ARBA" id="ARBA00022692"/>
    </source>
</evidence>
<name>A0ABV4AJV6_9GAMM</name>
<keyword evidence="7 9" id="KW-0472">Membrane</keyword>
<gene>
    <name evidence="10" type="primary">lptG</name>
    <name evidence="10" type="ORF">AB5I84_11685</name>
</gene>
<reference evidence="10 11" key="1">
    <citation type="submission" date="2024-07" db="EMBL/GenBank/DDBJ databases">
        <authorList>
            <person name="Ren Q."/>
        </authorList>
    </citation>
    <scope>NUCLEOTIDE SEQUENCE [LARGE SCALE GENOMIC DNA]</scope>
    <source>
        <strain evidence="10 11">REN37</strain>
    </source>
</reference>
<dbReference type="PANTHER" id="PTHR33529">
    <property type="entry name" value="SLR0882 PROTEIN-RELATED"/>
    <property type="match status" value="1"/>
</dbReference>
<comment type="subcellular location">
    <subcellularLocation>
        <location evidence="2">Cell membrane</location>
        <topology evidence="2">Multi-pass membrane protein</topology>
    </subcellularLocation>
</comment>
<evidence type="ECO:0000313" key="11">
    <source>
        <dbReference type="Proteomes" id="UP001562065"/>
    </source>
</evidence>
<comment type="similarity">
    <text evidence="3">Belongs to the LptF/LptG family.</text>
</comment>
<proteinExistence type="inferred from homology"/>
<protein>
    <submittedName>
        <fullName evidence="10">LPS export ABC transporter permease LptG</fullName>
    </submittedName>
</protein>
<feature type="transmembrane region" description="Helical" evidence="9">
    <location>
        <begin position="101"/>
        <end position="120"/>
    </location>
</feature>
<dbReference type="Pfam" id="PF03739">
    <property type="entry name" value="LptF_LptG"/>
    <property type="match status" value="1"/>
</dbReference>
<dbReference type="InterPro" id="IPR005495">
    <property type="entry name" value="LptG/LptF_permease"/>
</dbReference>
<dbReference type="RefSeq" id="WP_369456039.1">
    <property type="nucleotide sequence ID" value="NZ_JBGCUO010000001.1"/>
</dbReference>
<keyword evidence="11" id="KW-1185">Reference proteome</keyword>
<feature type="transmembrane region" description="Helical" evidence="9">
    <location>
        <begin position="63"/>
        <end position="80"/>
    </location>
</feature>
<keyword evidence="4" id="KW-1003">Cell membrane</keyword>
<evidence type="ECO:0000256" key="8">
    <source>
        <dbReference type="ARBA" id="ARBA00026081"/>
    </source>
</evidence>
<evidence type="ECO:0000256" key="9">
    <source>
        <dbReference type="SAM" id="Phobius"/>
    </source>
</evidence>
<keyword evidence="5 9" id="KW-0812">Transmembrane</keyword>
<evidence type="ECO:0000256" key="4">
    <source>
        <dbReference type="ARBA" id="ARBA00022475"/>
    </source>
</evidence>
<dbReference type="NCBIfam" id="TIGR04408">
    <property type="entry name" value="LptG_lptG"/>
    <property type="match status" value="1"/>
</dbReference>
<evidence type="ECO:0000256" key="7">
    <source>
        <dbReference type="ARBA" id="ARBA00023136"/>
    </source>
</evidence>
<feature type="transmembrane region" description="Helical" evidence="9">
    <location>
        <begin position="273"/>
        <end position="294"/>
    </location>
</feature>
<feature type="transmembrane region" description="Helical" evidence="9">
    <location>
        <begin position="12"/>
        <end position="34"/>
    </location>
</feature>
<evidence type="ECO:0000256" key="6">
    <source>
        <dbReference type="ARBA" id="ARBA00022989"/>
    </source>
</evidence>
<feature type="transmembrane region" description="Helical" evidence="9">
    <location>
        <begin position="301"/>
        <end position="320"/>
    </location>
</feature>
<evidence type="ECO:0000256" key="3">
    <source>
        <dbReference type="ARBA" id="ARBA00007725"/>
    </source>
</evidence>
<evidence type="ECO:0000256" key="2">
    <source>
        <dbReference type="ARBA" id="ARBA00004651"/>
    </source>
</evidence>